<feature type="compositionally biased region" description="Low complexity" evidence="1">
    <location>
        <begin position="119"/>
        <end position="129"/>
    </location>
</feature>
<dbReference type="AlphaFoldDB" id="A0A6H5HMZ5"/>
<feature type="region of interest" description="Disordered" evidence="1">
    <location>
        <begin position="1"/>
        <end position="59"/>
    </location>
</feature>
<dbReference type="PANTHER" id="PTHR21696">
    <property type="entry name" value="PROTEIN UNC-79 HOMOLOG"/>
    <property type="match status" value="1"/>
</dbReference>
<feature type="compositionally biased region" description="Basic and acidic residues" evidence="1">
    <location>
        <begin position="1"/>
        <end position="21"/>
    </location>
</feature>
<dbReference type="InterPro" id="IPR024855">
    <property type="entry name" value="UNC79"/>
</dbReference>
<protein>
    <submittedName>
        <fullName evidence="2">Uncharacterized protein</fullName>
    </submittedName>
</protein>
<feature type="region of interest" description="Disordered" evidence="1">
    <location>
        <begin position="79"/>
        <end position="140"/>
    </location>
</feature>
<dbReference type="PANTHER" id="PTHR21696:SF2">
    <property type="entry name" value="PROTEIN UNC-79 HOMOLOG"/>
    <property type="match status" value="1"/>
</dbReference>
<dbReference type="EMBL" id="CADCXU010032442">
    <property type="protein sequence ID" value="CAB0018279.1"/>
    <property type="molecule type" value="Genomic_DNA"/>
</dbReference>
<reference evidence="2 3" key="1">
    <citation type="submission" date="2020-02" db="EMBL/GenBank/DDBJ databases">
        <authorList>
            <person name="Ferguson B K."/>
        </authorList>
    </citation>
    <scope>NUCLEOTIDE SEQUENCE [LARGE SCALE GENOMIC DNA]</scope>
</reference>
<evidence type="ECO:0000313" key="2">
    <source>
        <dbReference type="EMBL" id="CAB0018279.1"/>
    </source>
</evidence>
<feature type="non-terminal residue" evidence="2">
    <location>
        <position position="1"/>
    </location>
</feature>
<dbReference type="OrthoDB" id="6270916at2759"/>
<feature type="compositionally biased region" description="Polar residues" evidence="1">
    <location>
        <begin position="92"/>
        <end position="118"/>
    </location>
</feature>
<keyword evidence="3" id="KW-1185">Reference proteome</keyword>
<dbReference type="Proteomes" id="UP000479000">
    <property type="component" value="Unassembled WGS sequence"/>
</dbReference>
<name>A0A6H5HMZ5_9HEMI</name>
<evidence type="ECO:0000313" key="3">
    <source>
        <dbReference type="Proteomes" id="UP000479000"/>
    </source>
</evidence>
<evidence type="ECO:0000256" key="1">
    <source>
        <dbReference type="SAM" id="MobiDB-lite"/>
    </source>
</evidence>
<gene>
    <name evidence="2" type="ORF">NTEN_LOCUS22188</name>
</gene>
<organism evidence="2 3">
    <name type="scientific">Nesidiocoris tenuis</name>
    <dbReference type="NCBI Taxonomy" id="355587"/>
    <lineage>
        <taxon>Eukaryota</taxon>
        <taxon>Metazoa</taxon>
        <taxon>Ecdysozoa</taxon>
        <taxon>Arthropoda</taxon>
        <taxon>Hexapoda</taxon>
        <taxon>Insecta</taxon>
        <taxon>Pterygota</taxon>
        <taxon>Neoptera</taxon>
        <taxon>Paraneoptera</taxon>
        <taxon>Hemiptera</taxon>
        <taxon>Heteroptera</taxon>
        <taxon>Panheteroptera</taxon>
        <taxon>Cimicomorpha</taxon>
        <taxon>Miridae</taxon>
        <taxon>Dicyphina</taxon>
        <taxon>Nesidiocoris</taxon>
    </lineage>
</organism>
<sequence>TQRLEQCWELHGKLEQQEGHPSDSQGWSMPEHGNQGRVKKPTRKSPGINASKIHDGKRLKSKATATALLCFERPHLSRYSSGAASDSKESSWPDNSTHDSPTPRSSGRSRQPEISLQHTTSTSTSSSTPTPTPSTYPPWQMEQPFKNLAAQHGSERLLPIGNTGRTCKLFLRTSRSTSPRRLCKQVALESPPPQLTCDPDQAFYRKPSSHNIGHLHTLNSKKTLPDALPTILHNVACYLDCLPLEAGLVPSASAWAALLTQLDLLFRRLSLQIQAATPLPLLRIMLSVLRVPGIASCKVRLITFFISLRYLRPYQLSAISNPTFHFQSILDPFAKVLGYSVQNFVFKYQYLVDLCYLCNRAFSRVSANCCLRVIRHALWRGCSRLLLWLHSLAILWLHSADESIACLRKERSKL</sequence>
<proteinExistence type="predicted"/>
<accession>A0A6H5HMZ5</accession>